<dbReference type="EMBL" id="PQIB02000009">
    <property type="protein sequence ID" value="RLN00480.1"/>
    <property type="molecule type" value="Genomic_DNA"/>
</dbReference>
<reference evidence="3" key="1">
    <citation type="journal article" date="2019" name="Nat. Commun.">
        <title>The genome of broomcorn millet.</title>
        <authorList>
            <person name="Zou C."/>
            <person name="Miki D."/>
            <person name="Li D."/>
            <person name="Tang Q."/>
            <person name="Xiao L."/>
            <person name="Rajput S."/>
            <person name="Deng P."/>
            <person name="Jia W."/>
            <person name="Huang R."/>
            <person name="Zhang M."/>
            <person name="Sun Y."/>
            <person name="Hu J."/>
            <person name="Fu X."/>
            <person name="Schnable P.S."/>
            <person name="Li F."/>
            <person name="Zhang H."/>
            <person name="Feng B."/>
            <person name="Zhu X."/>
            <person name="Liu R."/>
            <person name="Schnable J.C."/>
            <person name="Zhu J.-K."/>
            <person name="Zhang H."/>
        </authorList>
    </citation>
    <scope>NUCLEOTIDE SEQUENCE [LARGE SCALE GENOMIC DNA]</scope>
</reference>
<evidence type="ECO:0000313" key="3">
    <source>
        <dbReference type="Proteomes" id="UP000275267"/>
    </source>
</evidence>
<evidence type="ECO:0000256" key="1">
    <source>
        <dbReference type="SAM" id="MobiDB-lite"/>
    </source>
</evidence>
<feature type="compositionally biased region" description="Low complexity" evidence="1">
    <location>
        <begin position="232"/>
        <end position="242"/>
    </location>
</feature>
<feature type="compositionally biased region" description="Basic and acidic residues" evidence="1">
    <location>
        <begin position="243"/>
        <end position="261"/>
    </location>
</feature>
<accession>A0A3L6RCG9</accession>
<dbReference type="Proteomes" id="UP000275267">
    <property type="component" value="Unassembled WGS sequence"/>
</dbReference>
<protein>
    <submittedName>
        <fullName evidence="2">Uncharacterized protein</fullName>
    </submittedName>
</protein>
<keyword evidence="3" id="KW-1185">Reference proteome</keyword>
<gene>
    <name evidence="2" type="ORF">C2845_PM06G18090</name>
</gene>
<evidence type="ECO:0000313" key="2">
    <source>
        <dbReference type="EMBL" id="RLN00480.1"/>
    </source>
</evidence>
<comment type="caution">
    <text evidence="2">The sequence shown here is derived from an EMBL/GenBank/DDBJ whole genome shotgun (WGS) entry which is preliminary data.</text>
</comment>
<feature type="compositionally biased region" description="Polar residues" evidence="1">
    <location>
        <begin position="200"/>
        <end position="209"/>
    </location>
</feature>
<organism evidence="2 3">
    <name type="scientific">Panicum miliaceum</name>
    <name type="common">Proso millet</name>
    <name type="synonym">Broomcorn millet</name>
    <dbReference type="NCBI Taxonomy" id="4540"/>
    <lineage>
        <taxon>Eukaryota</taxon>
        <taxon>Viridiplantae</taxon>
        <taxon>Streptophyta</taxon>
        <taxon>Embryophyta</taxon>
        <taxon>Tracheophyta</taxon>
        <taxon>Spermatophyta</taxon>
        <taxon>Magnoliopsida</taxon>
        <taxon>Liliopsida</taxon>
        <taxon>Poales</taxon>
        <taxon>Poaceae</taxon>
        <taxon>PACMAD clade</taxon>
        <taxon>Panicoideae</taxon>
        <taxon>Panicodae</taxon>
        <taxon>Paniceae</taxon>
        <taxon>Panicinae</taxon>
        <taxon>Panicum</taxon>
        <taxon>Panicum sect. Panicum</taxon>
    </lineage>
</organism>
<name>A0A3L6RCG9_PANMI</name>
<feature type="region of interest" description="Disordered" evidence="1">
    <location>
        <begin position="1"/>
        <end position="33"/>
    </location>
</feature>
<feature type="region of interest" description="Disordered" evidence="1">
    <location>
        <begin position="149"/>
        <end position="209"/>
    </location>
</feature>
<dbReference type="AlphaFoldDB" id="A0A3L6RCG9"/>
<feature type="region of interest" description="Disordered" evidence="1">
    <location>
        <begin position="232"/>
        <end position="261"/>
    </location>
</feature>
<sequence length="261" mass="28301">METGPSGPFPPLLGPEQNPTFHLRNKSSGEATARHEEAAWRTCWVKHYFADVAQEAVQAQFNRRMGFFKCSEHEVSDGKHSNSEASPEKDSAILVLNKPPKVPMKGHLPPTGLGGGGGPRDRTRRTRHDEASLSFSLFLLVGPSSQVATASRHLTSRHAGRGGGGGGRHERSAWRQRPRPWPELFSSSSAEVVHESSSVTDNPQRGRQQAQLDVVVSCRPCCRGARARVSRAAAAAAGGSSRDATRKMRTRDSRGGRPGEQ</sequence>
<feature type="region of interest" description="Disordered" evidence="1">
    <location>
        <begin position="99"/>
        <end position="126"/>
    </location>
</feature>
<dbReference type="STRING" id="4540.A0A3L6RCG9"/>
<feature type="compositionally biased region" description="Low complexity" evidence="1">
    <location>
        <begin position="186"/>
        <end position="199"/>
    </location>
</feature>
<proteinExistence type="predicted"/>